<proteinExistence type="predicted"/>
<dbReference type="AlphaFoldDB" id="A0A0E9RU84"/>
<name>A0A0E9RU84_ANGAN</name>
<protein>
    <submittedName>
        <fullName evidence="1">Uncharacterized protein</fullName>
    </submittedName>
</protein>
<accession>A0A0E9RU84</accession>
<evidence type="ECO:0000313" key="1">
    <source>
        <dbReference type="EMBL" id="JAH31833.1"/>
    </source>
</evidence>
<reference evidence="1" key="1">
    <citation type="submission" date="2014-11" db="EMBL/GenBank/DDBJ databases">
        <authorList>
            <person name="Amaro Gonzalez C."/>
        </authorList>
    </citation>
    <scope>NUCLEOTIDE SEQUENCE</scope>
</reference>
<sequence>MAAPVILVQMAAPYWLTDSSPSLCSVCTPAQD</sequence>
<dbReference type="EMBL" id="GBXM01076744">
    <property type="protein sequence ID" value="JAH31833.1"/>
    <property type="molecule type" value="Transcribed_RNA"/>
</dbReference>
<reference evidence="1" key="2">
    <citation type="journal article" date="2015" name="Fish Shellfish Immunol.">
        <title>Early steps in the European eel (Anguilla anguilla)-Vibrio vulnificus interaction in the gills: Role of the RtxA13 toxin.</title>
        <authorList>
            <person name="Callol A."/>
            <person name="Pajuelo D."/>
            <person name="Ebbesson L."/>
            <person name="Teles M."/>
            <person name="MacKenzie S."/>
            <person name="Amaro C."/>
        </authorList>
    </citation>
    <scope>NUCLEOTIDE SEQUENCE</scope>
</reference>
<organism evidence="1">
    <name type="scientific">Anguilla anguilla</name>
    <name type="common">European freshwater eel</name>
    <name type="synonym">Muraena anguilla</name>
    <dbReference type="NCBI Taxonomy" id="7936"/>
    <lineage>
        <taxon>Eukaryota</taxon>
        <taxon>Metazoa</taxon>
        <taxon>Chordata</taxon>
        <taxon>Craniata</taxon>
        <taxon>Vertebrata</taxon>
        <taxon>Euteleostomi</taxon>
        <taxon>Actinopterygii</taxon>
        <taxon>Neopterygii</taxon>
        <taxon>Teleostei</taxon>
        <taxon>Anguilliformes</taxon>
        <taxon>Anguillidae</taxon>
        <taxon>Anguilla</taxon>
    </lineage>
</organism>